<dbReference type="PANTHER" id="PTHR45765:SF1">
    <property type="entry name" value="METHIONINE--TRNA LIGASE, CYTOPLASMIC"/>
    <property type="match status" value="1"/>
</dbReference>
<evidence type="ECO:0000256" key="8">
    <source>
        <dbReference type="SAM" id="MobiDB-lite"/>
    </source>
</evidence>
<dbReference type="Pfam" id="PF09334">
    <property type="entry name" value="tRNA-synt_1g"/>
    <property type="match status" value="1"/>
</dbReference>
<dbReference type="OrthoDB" id="9810191at2"/>
<evidence type="ECO:0000256" key="1">
    <source>
        <dbReference type="ARBA" id="ARBA00022598"/>
    </source>
</evidence>
<dbReference type="Gene3D" id="3.40.50.620">
    <property type="entry name" value="HUPs"/>
    <property type="match status" value="1"/>
</dbReference>
<reference evidence="10 11" key="1">
    <citation type="submission" date="2018-03" db="EMBL/GenBank/DDBJ databases">
        <title>Genomic Encyclopedia of Archaeal and Bacterial Type Strains, Phase II (KMG-II): from individual species to whole genera.</title>
        <authorList>
            <person name="Goeker M."/>
        </authorList>
    </citation>
    <scope>NUCLEOTIDE SEQUENCE [LARGE SCALE GENOMIC DNA]</scope>
    <source>
        <strain evidence="10 11">DSM 45348</strain>
    </source>
</reference>
<evidence type="ECO:0000313" key="10">
    <source>
        <dbReference type="EMBL" id="PRY23884.1"/>
    </source>
</evidence>
<name>A0A2T0RRS4_9ACTN</name>
<evidence type="ECO:0000256" key="6">
    <source>
        <dbReference type="ARBA" id="ARBA00047364"/>
    </source>
</evidence>
<feature type="domain" description="Methionyl/Leucyl tRNA synthetase" evidence="9">
    <location>
        <begin position="7"/>
        <end position="400"/>
    </location>
</feature>
<keyword evidence="2 7" id="KW-0547">Nucleotide-binding</keyword>
<organism evidence="10 11">
    <name type="scientific">Pseudosporangium ferrugineum</name>
    <dbReference type="NCBI Taxonomy" id="439699"/>
    <lineage>
        <taxon>Bacteria</taxon>
        <taxon>Bacillati</taxon>
        <taxon>Actinomycetota</taxon>
        <taxon>Actinomycetes</taxon>
        <taxon>Micromonosporales</taxon>
        <taxon>Micromonosporaceae</taxon>
        <taxon>Pseudosporangium</taxon>
    </lineage>
</organism>
<dbReference type="InterPro" id="IPR023458">
    <property type="entry name" value="Met-tRNA_ligase_1"/>
</dbReference>
<evidence type="ECO:0000256" key="2">
    <source>
        <dbReference type="ARBA" id="ARBA00022741"/>
    </source>
</evidence>
<evidence type="ECO:0000256" key="3">
    <source>
        <dbReference type="ARBA" id="ARBA00022840"/>
    </source>
</evidence>
<accession>A0A2T0RRS4</accession>
<dbReference type="Gene3D" id="2.20.28.20">
    <property type="entry name" value="Methionyl-tRNA synthetase, Zn-domain"/>
    <property type="match status" value="1"/>
</dbReference>
<keyword evidence="3 7" id="KW-0067">ATP-binding</keyword>
<evidence type="ECO:0000313" key="11">
    <source>
        <dbReference type="Proteomes" id="UP000239209"/>
    </source>
</evidence>
<sequence>MSTRRTLIVTPAPTANGDLHLGHLAGPFLAADVHTRYARSRGREVLLGTGFQDTSTFVVTTAHRRGVGPAELVATSAREIAATLAAMGIRVDGYTGDDDRFTKWVVDFLGRVYAAGRLELRTLKFPYSPRSGQFLVDGFAAGGCPECLAEGCAGLCESCGHLVAAGDLLDVRNALDPSDPVTMREARVLVLPVERYRDRLRAHFAANAGGLRPHMAQAMDAMLSRPLPDFPVTYPISWGIQVPFAEVAGQVVNPNAEAMAWSMHATALAAESRGVSVAGEDGLWLAGGGSEIAYFLGFDNIFPFAVAGPAMLMAFDGRYELPARYLTNEFYELDHQKFSTSRGHVVRGRELAARVPRDLIRFYLAATSPEHQRTSFGHDALARITELRLVAPWNRVAERVNRWAGRGPLPVPARSRRAAARMTERFAGSYELCGFSLNRAAEAITDHLARLDARRVTDDAEAGGFCFEVLTLVRAAAPILIDLAAGVLGPDPDDGPDPAAVTSVTPGPLPLLTPAGAGR</sequence>
<evidence type="ECO:0000256" key="5">
    <source>
        <dbReference type="ARBA" id="ARBA00023146"/>
    </source>
</evidence>
<dbReference type="InterPro" id="IPR029038">
    <property type="entry name" value="MetRS_Zn"/>
</dbReference>
<dbReference type="Proteomes" id="UP000239209">
    <property type="component" value="Unassembled WGS sequence"/>
</dbReference>
<dbReference type="GO" id="GO:0006431">
    <property type="term" value="P:methionyl-tRNA aminoacylation"/>
    <property type="evidence" value="ECO:0007669"/>
    <property type="project" value="TreeGrafter"/>
</dbReference>
<dbReference type="AlphaFoldDB" id="A0A2T0RRS4"/>
<comment type="similarity">
    <text evidence="7">Belongs to the class-I aminoacyl-tRNA synthetase family.</text>
</comment>
<dbReference type="InterPro" id="IPR015413">
    <property type="entry name" value="Methionyl/Leucyl_tRNA_Synth"/>
</dbReference>
<gene>
    <name evidence="10" type="ORF">CLV70_11414</name>
</gene>
<dbReference type="RefSeq" id="WP_106129301.1">
    <property type="nucleotide sequence ID" value="NZ_PVZG01000014.1"/>
</dbReference>
<feature type="region of interest" description="Disordered" evidence="8">
    <location>
        <begin position="494"/>
        <end position="519"/>
    </location>
</feature>
<proteinExistence type="inferred from homology"/>
<keyword evidence="1 7" id="KW-0436">Ligase</keyword>
<evidence type="ECO:0000259" key="9">
    <source>
        <dbReference type="Pfam" id="PF09334"/>
    </source>
</evidence>
<dbReference type="GO" id="GO:0005829">
    <property type="term" value="C:cytosol"/>
    <property type="evidence" value="ECO:0007669"/>
    <property type="project" value="TreeGrafter"/>
</dbReference>
<dbReference type="InterPro" id="IPR014729">
    <property type="entry name" value="Rossmann-like_a/b/a_fold"/>
</dbReference>
<dbReference type="InterPro" id="IPR001412">
    <property type="entry name" value="aa-tRNA-synth_I_CS"/>
</dbReference>
<keyword evidence="11" id="KW-1185">Reference proteome</keyword>
<evidence type="ECO:0000256" key="4">
    <source>
        <dbReference type="ARBA" id="ARBA00022917"/>
    </source>
</evidence>
<keyword evidence="4 7" id="KW-0648">Protein biosynthesis</keyword>
<dbReference type="EMBL" id="PVZG01000014">
    <property type="protein sequence ID" value="PRY23884.1"/>
    <property type="molecule type" value="Genomic_DNA"/>
</dbReference>
<comment type="catalytic activity">
    <reaction evidence="6">
        <text>tRNA(Met) + L-methionine + ATP = L-methionyl-tRNA(Met) + AMP + diphosphate</text>
        <dbReference type="Rhea" id="RHEA:13481"/>
        <dbReference type="Rhea" id="RHEA-COMP:9667"/>
        <dbReference type="Rhea" id="RHEA-COMP:9698"/>
        <dbReference type="ChEBI" id="CHEBI:30616"/>
        <dbReference type="ChEBI" id="CHEBI:33019"/>
        <dbReference type="ChEBI" id="CHEBI:57844"/>
        <dbReference type="ChEBI" id="CHEBI:78442"/>
        <dbReference type="ChEBI" id="CHEBI:78530"/>
        <dbReference type="ChEBI" id="CHEBI:456215"/>
        <dbReference type="EC" id="6.1.1.10"/>
    </reaction>
</comment>
<protein>
    <submittedName>
        <fullName evidence="10">Methionyl-tRNA synthetase</fullName>
    </submittedName>
</protein>
<dbReference type="GO" id="GO:0004825">
    <property type="term" value="F:methionine-tRNA ligase activity"/>
    <property type="evidence" value="ECO:0007669"/>
    <property type="project" value="UniProtKB-EC"/>
</dbReference>
<dbReference type="SUPFAM" id="SSF52374">
    <property type="entry name" value="Nucleotidylyl transferase"/>
    <property type="match status" value="1"/>
</dbReference>
<dbReference type="PROSITE" id="PS00178">
    <property type="entry name" value="AA_TRNA_LIGASE_I"/>
    <property type="match status" value="1"/>
</dbReference>
<feature type="compositionally biased region" description="Low complexity" evidence="8">
    <location>
        <begin position="510"/>
        <end position="519"/>
    </location>
</feature>
<evidence type="ECO:0000256" key="7">
    <source>
        <dbReference type="RuleBase" id="RU363039"/>
    </source>
</evidence>
<dbReference type="GO" id="GO:0005524">
    <property type="term" value="F:ATP binding"/>
    <property type="evidence" value="ECO:0007669"/>
    <property type="project" value="UniProtKB-KW"/>
</dbReference>
<keyword evidence="5 7" id="KW-0030">Aminoacyl-tRNA synthetase</keyword>
<comment type="caution">
    <text evidence="10">The sequence shown here is derived from an EMBL/GenBank/DDBJ whole genome shotgun (WGS) entry which is preliminary data.</text>
</comment>
<dbReference type="PANTHER" id="PTHR45765">
    <property type="entry name" value="METHIONINE--TRNA LIGASE"/>
    <property type="match status" value="1"/>
</dbReference>